<reference evidence="1" key="2">
    <citation type="journal article" date="2015" name="Fish Shellfish Immunol.">
        <title>Early steps in the European eel (Anguilla anguilla)-Vibrio vulnificus interaction in the gills: Role of the RtxA13 toxin.</title>
        <authorList>
            <person name="Callol A."/>
            <person name="Pajuelo D."/>
            <person name="Ebbesson L."/>
            <person name="Teles M."/>
            <person name="MacKenzie S."/>
            <person name="Amaro C."/>
        </authorList>
    </citation>
    <scope>NUCLEOTIDE SEQUENCE</scope>
</reference>
<dbReference type="AlphaFoldDB" id="A0A0E9Q3K6"/>
<protein>
    <submittedName>
        <fullName evidence="1">Uncharacterized protein</fullName>
    </submittedName>
</protein>
<proteinExistence type="predicted"/>
<evidence type="ECO:0000313" key="1">
    <source>
        <dbReference type="EMBL" id="JAH11112.1"/>
    </source>
</evidence>
<dbReference type="EMBL" id="GBXM01097465">
    <property type="protein sequence ID" value="JAH11112.1"/>
    <property type="molecule type" value="Transcribed_RNA"/>
</dbReference>
<accession>A0A0E9Q3K6</accession>
<reference evidence="1" key="1">
    <citation type="submission" date="2014-11" db="EMBL/GenBank/DDBJ databases">
        <authorList>
            <person name="Amaro Gonzalez C."/>
        </authorList>
    </citation>
    <scope>NUCLEOTIDE SEQUENCE</scope>
</reference>
<sequence length="28" mass="3230">MLDAYRQEQGLFHMAGLHTGVIRCLLQK</sequence>
<organism evidence="1">
    <name type="scientific">Anguilla anguilla</name>
    <name type="common">European freshwater eel</name>
    <name type="synonym">Muraena anguilla</name>
    <dbReference type="NCBI Taxonomy" id="7936"/>
    <lineage>
        <taxon>Eukaryota</taxon>
        <taxon>Metazoa</taxon>
        <taxon>Chordata</taxon>
        <taxon>Craniata</taxon>
        <taxon>Vertebrata</taxon>
        <taxon>Euteleostomi</taxon>
        <taxon>Actinopterygii</taxon>
        <taxon>Neopterygii</taxon>
        <taxon>Teleostei</taxon>
        <taxon>Anguilliformes</taxon>
        <taxon>Anguillidae</taxon>
        <taxon>Anguilla</taxon>
    </lineage>
</organism>
<name>A0A0E9Q3K6_ANGAN</name>